<evidence type="ECO:0000313" key="4">
    <source>
        <dbReference type="EMBL" id="TYS69316.1"/>
    </source>
</evidence>
<dbReference type="InterPro" id="IPR025588">
    <property type="entry name" value="YcxB-like_C"/>
</dbReference>
<gene>
    <name evidence="3" type="ORF">B4U37_02725</name>
    <name evidence="4" type="ORF">FZC75_17325</name>
</gene>
<reference evidence="3 5" key="1">
    <citation type="submission" date="2017-04" db="EMBL/GenBank/DDBJ databases">
        <title>Complete Genome Sequence of the Bacillus horikoshii 20a strain from Cuatro Cienegas, Coahuila, Mexico.</title>
        <authorList>
            <person name="Zarza E."/>
            <person name="Alcaraz L.D."/>
            <person name="Aguilar-Salinas B."/>
            <person name="Islas A."/>
            <person name="Olmedo-Alvarez G."/>
        </authorList>
    </citation>
    <scope>NUCLEOTIDE SEQUENCE [LARGE SCALE GENOMIC DNA]</scope>
    <source>
        <strain evidence="3 5">20a</strain>
    </source>
</reference>
<dbReference type="AlphaFoldDB" id="A0A1Y0CIA8"/>
<accession>A0A1Y0CIA8</accession>
<proteinExistence type="predicted"/>
<dbReference type="GeneID" id="96737349"/>
<evidence type="ECO:0000313" key="3">
    <source>
        <dbReference type="EMBL" id="ART75023.1"/>
    </source>
</evidence>
<name>A0A1Y0CIA8_9BACI</name>
<feature type="transmembrane region" description="Helical" evidence="1">
    <location>
        <begin position="30"/>
        <end position="48"/>
    </location>
</feature>
<dbReference type="EMBL" id="VTET01000009">
    <property type="protein sequence ID" value="TYS69316.1"/>
    <property type="molecule type" value="Genomic_DNA"/>
</dbReference>
<dbReference type="Pfam" id="PF14317">
    <property type="entry name" value="YcxB"/>
    <property type="match status" value="1"/>
</dbReference>
<feature type="transmembrane region" description="Helical" evidence="1">
    <location>
        <begin position="54"/>
        <end position="78"/>
    </location>
</feature>
<feature type="domain" description="YcxB-like C-terminal" evidence="2">
    <location>
        <begin position="98"/>
        <end position="158"/>
    </location>
</feature>
<dbReference type="Proteomes" id="UP000195573">
    <property type="component" value="Chromosome"/>
</dbReference>
<keyword evidence="1" id="KW-1133">Transmembrane helix</keyword>
<dbReference type="Proteomes" id="UP000324517">
    <property type="component" value="Unassembled WGS sequence"/>
</dbReference>
<dbReference type="OrthoDB" id="2866610at2"/>
<sequence length="174" mass="20497">MEEKKEVVSVSGVISKEIFKKFLGYHIQSLNKILLTVLLLGFFLYTWLILDLGWVFALITALILWGIIKLMLTIVMNFRSAKEYKSDKLMQNEVFLTISEDGIQQKRRKAEAFWEWDDILSIHEQKEMFLFYVSKNKAVLLPKSFMVNHEMNKLRKIIHNNALTQKVKLLEETV</sequence>
<dbReference type="RefSeq" id="WP_088016959.1">
    <property type="nucleotide sequence ID" value="NZ_CP020880.1"/>
</dbReference>
<dbReference type="EMBL" id="CP020880">
    <property type="protein sequence ID" value="ART75023.1"/>
    <property type="molecule type" value="Genomic_DNA"/>
</dbReference>
<evidence type="ECO:0000256" key="1">
    <source>
        <dbReference type="SAM" id="Phobius"/>
    </source>
</evidence>
<dbReference type="KEGG" id="bhk:B4U37_02725"/>
<organism evidence="4 6">
    <name type="scientific">Sutcliffiella horikoshii</name>
    <dbReference type="NCBI Taxonomy" id="79883"/>
    <lineage>
        <taxon>Bacteria</taxon>
        <taxon>Bacillati</taxon>
        <taxon>Bacillota</taxon>
        <taxon>Bacilli</taxon>
        <taxon>Bacillales</taxon>
        <taxon>Bacillaceae</taxon>
        <taxon>Sutcliffiella</taxon>
    </lineage>
</organism>
<evidence type="ECO:0000259" key="2">
    <source>
        <dbReference type="Pfam" id="PF14317"/>
    </source>
</evidence>
<keyword evidence="1" id="KW-0812">Transmembrane</keyword>
<reference evidence="4 6" key="2">
    <citation type="submission" date="2019-08" db="EMBL/GenBank/DDBJ databases">
        <title>Bacillus genomes from the desert of Cuatro Cienegas, Coahuila.</title>
        <authorList>
            <person name="Olmedo-Alvarez G."/>
        </authorList>
    </citation>
    <scope>NUCLEOTIDE SEQUENCE [LARGE SCALE GENOMIC DNA]</scope>
    <source>
        <strain evidence="4 6">CH98b_3T</strain>
    </source>
</reference>
<evidence type="ECO:0000313" key="6">
    <source>
        <dbReference type="Proteomes" id="UP000324517"/>
    </source>
</evidence>
<keyword evidence="5" id="KW-1185">Reference proteome</keyword>
<protein>
    <submittedName>
        <fullName evidence="4">YcxB family protein</fullName>
    </submittedName>
</protein>
<keyword evidence="1" id="KW-0472">Membrane</keyword>
<evidence type="ECO:0000313" key="5">
    <source>
        <dbReference type="Proteomes" id="UP000195573"/>
    </source>
</evidence>